<dbReference type="InterPro" id="IPR000286">
    <property type="entry name" value="HDACs"/>
</dbReference>
<protein>
    <submittedName>
        <fullName evidence="3">Arginase/deacetylase</fullName>
    </submittedName>
</protein>
<dbReference type="InterPro" id="IPR037138">
    <property type="entry name" value="His_deacetylse_dom_sf"/>
</dbReference>
<dbReference type="Pfam" id="PF00850">
    <property type="entry name" value="Hist_deacetyl"/>
    <property type="match status" value="2"/>
</dbReference>
<dbReference type="GO" id="GO:0005634">
    <property type="term" value="C:nucleus"/>
    <property type="evidence" value="ECO:0007669"/>
    <property type="project" value="TreeGrafter"/>
</dbReference>
<proteinExistence type="predicted"/>
<dbReference type="SUPFAM" id="SSF52768">
    <property type="entry name" value="Arginase/deacetylase"/>
    <property type="match status" value="1"/>
</dbReference>
<dbReference type="Proteomes" id="UP000245942">
    <property type="component" value="Unassembled WGS sequence"/>
</dbReference>
<feature type="region of interest" description="Disordered" evidence="1">
    <location>
        <begin position="1"/>
        <end position="109"/>
    </location>
</feature>
<feature type="compositionally biased region" description="Gly residues" evidence="1">
    <location>
        <begin position="681"/>
        <end position="701"/>
    </location>
</feature>
<dbReference type="PRINTS" id="PR01270">
    <property type="entry name" value="HDASUPER"/>
</dbReference>
<reference evidence="3 4" key="1">
    <citation type="journal article" date="2018" name="Mol. Biol. Evol.">
        <title>Broad Genomic Sampling Reveals a Smut Pathogenic Ancestry of the Fungal Clade Ustilaginomycotina.</title>
        <authorList>
            <person name="Kijpornyongpan T."/>
            <person name="Mondo S.J."/>
            <person name="Barry K."/>
            <person name="Sandor L."/>
            <person name="Lee J."/>
            <person name="Lipzen A."/>
            <person name="Pangilinan J."/>
            <person name="LaButti K."/>
            <person name="Hainaut M."/>
            <person name="Henrissat B."/>
            <person name="Grigoriev I.V."/>
            <person name="Spatafora J.W."/>
            <person name="Aime M.C."/>
        </authorList>
    </citation>
    <scope>NUCLEOTIDE SEQUENCE [LARGE SCALE GENOMIC DNA]</scope>
    <source>
        <strain evidence="3 4">MCA 4718</strain>
    </source>
</reference>
<dbReference type="GO" id="GO:0010468">
    <property type="term" value="P:regulation of gene expression"/>
    <property type="evidence" value="ECO:0007669"/>
    <property type="project" value="UniProtKB-ARBA"/>
</dbReference>
<gene>
    <name evidence="3" type="ORF">BCV69DRAFT_64833</name>
</gene>
<feature type="region of interest" description="Disordered" evidence="1">
    <location>
        <begin position="327"/>
        <end position="352"/>
    </location>
</feature>
<dbReference type="PANTHER" id="PTHR47558:SF1">
    <property type="entry name" value="HISTONE DEACETYLASE HOS3"/>
    <property type="match status" value="1"/>
</dbReference>
<dbReference type="STRING" id="1684307.A0A316U0B7"/>
<feature type="compositionally biased region" description="Low complexity" evidence="1">
    <location>
        <begin position="19"/>
        <end position="31"/>
    </location>
</feature>
<evidence type="ECO:0000256" key="1">
    <source>
        <dbReference type="SAM" id="MobiDB-lite"/>
    </source>
</evidence>
<organism evidence="3 4">
    <name type="scientific">Pseudomicrostroma glucosiphilum</name>
    <dbReference type="NCBI Taxonomy" id="1684307"/>
    <lineage>
        <taxon>Eukaryota</taxon>
        <taxon>Fungi</taxon>
        <taxon>Dikarya</taxon>
        <taxon>Basidiomycota</taxon>
        <taxon>Ustilaginomycotina</taxon>
        <taxon>Exobasidiomycetes</taxon>
        <taxon>Microstromatales</taxon>
        <taxon>Microstromatales incertae sedis</taxon>
        <taxon>Pseudomicrostroma</taxon>
    </lineage>
</organism>
<evidence type="ECO:0000313" key="4">
    <source>
        <dbReference type="Proteomes" id="UP000245942"/>
    </source>
</evidence>
<keyword evidence="4" id="KW-1185">Reference proteome</keyword>
<feature type="region of interest" description="Disordered" evidence="1">
    <location>
        <begin position="370"/>
        <end position="421"/>
    </location>
</feature>
<evidence type="ECO:0000313" key="3">
    <source>
        <dbReference type="EMBL" id="PWN18856.1"/>
    </source>
</evidence>
<name>A0A316U0B7_9BASI</name>
<evidence type="ECO:0000259" key="2">
    <source>
        <dbReference type="Pfam" id="PF00850"/>
    </source>
</evidence>
<feature type="region of interest" description="Disordered" evidence="1">
    <location>
        <begin position="439"/>
        <end position="510"/>
    </location>
</feature>
<feature type="region of interest" description="Disordered" evidence="1">
    <location>
        <begin position="675"/>
        <end position="701"/>
    </location>
</feature>
<dbReference type="InterPro" id="IPR023801">
    <property type="entry name" value="His_deacetylse_dom"/>
</dbReference>
<feature type="compositionally biased region" description="Low complexity" evidence="1">
    <location>
        <begin position="574"/>
        <end position="590"/>
    </location>
</feature>
<feature type="region of interest" description="Disordered" evidence="1">
    <location>
        <begin position="555"/>
        <end position="590"/>
    </location>
</feature>
<dbReference type="Gene3D" id="3.40.800.20">
    <property type="entry name" value="Histone deacetylase domain"/>
    <property type="match status" value="1"/>
</dbReference>
<feature type="compositionally biased region" description="Polar residues" evidence="1">
    <location>
        <begin position="403"/>
        <end position="416"/>
    </location>
</feature>
<sequence>MVFIVKIPPRSRRTTPEGQEQQQQQHQQQQEAMVEGTASIPGQWGEGSVSPPPTAARVQEQSQAVGTGQPAPAPALFAPNPPDQSEGAPLRASQLQNSQPEEQMGRSSSIQDALDALSMLSIGAGATAATQAVEMQPDRERSPAALAYPALPVQEVQKESQQVEVQRESQQVEVQQTHQDAPALTTPVDQLKAAPLLDIIVAPAVLAHRYIRGRDVSLIVERPERVRAVLLGVSALLGRMAEDNENRASSSARTAAAGNDADDLISQLQGMSMAGQRGNASLAGSPQVQVLHSTKSVPLYPAHPALAVVHAHQEEMVDDILPECEEKRRRKGKPAEAADGGAGQQEENQAAPSTLYSSYISQLCSYAPHSAPLPPQPVPRRTREAVSATATPTGLGRTRRATRQASPGPASSTATPLQKREEDIRAPFAQAVPTIKQEADIAGPMPGAPGPQTPAEEKREPVSFALPPTTPGQKLDTSTKEESSSSSSSSDDETDQHASEVPYHLSQGDLYLRGSKSKGLEDELAGYGSAEAIQHALAASIEAVDRVCAAADQSSLSKHNGHASRGSVSPLDFSSIHGGPSSSSSSAPLPSRRAFVLTRPPGHHCSGSAPSGFCWVNNAAVAAVHAYQAHGVDRVVIFDIDLHHGNGTQKIAWRINEETRRVDLERAARIKAAASSLAGRSGSGRGRGPRKSGGGGGGGGIVDVEAGIPPRGLQVFYSSLHDIESFPCEDGDAELVRDASVCIQGAHGQWIWNVHLDKYDSPSSFDELYRTKYSQLFTQARNFLESTGSTPSNTLVLISCGFDACSYELQGMQRHGKHVPPGFYERFARDAVQLSEEMAGGKVVSLLEGGYGDRALCSASIAHMKGLATPPRSSDGMSETQSRSMSEVQAPMATTSRHYSSVGSAMDPYAHQWFSLEALKALEKTMATVLRSRAQARTAAASGLLYPNGLTSGAGAGISPTKRRGGAAAAAAGQHALSVGSAGSSTTGQDWLARATAHFTAFEELCEPLMYVAPARAVGGSAGAGAGTGRGAAGRGY</sequence>
<dbReference type="GO" id="GO:0004407">
    <property type="term" value="F:histone deacetylase activity"/>
    <property type="evidence" value="ECO:0007669"/>
    <property type="project" value="TreeGrafter"/>
</dbReference>
<dbReference type="RefSeq" id="XP_025346016.1">
    <property type="nucleotide sequence ID" value="XM_025495426.1"/>
</dbReference>
<feature type="domain" description="Histone deacetylase" evidence="2">
    <location>
        <begin position="714"/>
        <end position="866"/>
    </location>
</feature>
<feature type="domain" description="Histone deacetylase" evidence="2">
    <location>
        <begin position="520"/>
        <end position="654"/>
    </location>
</feature>
<dbReference type="InterPro" id="IPR023696">
    <property type="entry name" value="Ureohydrolase_dom_sf"/>
</dbReference>
<dbReference type="OrthoDB" id="5232919at2759"/>
<feature type="compositionally biased region" description="Low complexity" evidence="1">
    <location>
        <begin position="335"/>
        <end position="351"/>
    </location>
</feature>
<feature type="compositionally biased region" description="Polar residues" evidence="1">
    <location>
        <begin position="93"/>
        <end position="109"/>
    </location>
</feature>
<dbReference type="EMBL" id="KZ819334">
    <property type="protein sequence ID" value="PWN18856.1"/>
    <property type="molecule type" value="Genomic_DNA"/>
</dbReference>
<dbReference type="AlphaFoldDB" id="A0A316U0B7"/>
<dbReference type="PANTHER" id="PTHR47558">
    <property type="entry name" value="HISTONE DEACETYLASE HOS3"/>
    <property type="match status" value="1"/>
</dbReference>
<dbReference type="GeneID" id="37017160"/>
<dbReference type="InterPro" id="IPR053244">
    <property type="entry name" value="HDAC_HD_type_1"/>
</dbReference>
<accession>A0A316U0B7</accession>